<comment type="caution">
    <text evidence="1">The sequence shown here is derived from an EMBL/GenBank/DDBJ whole genome shotgun (WGS) entry which is preliminary data.</text>
</comment>
<evidence type="ECO:0000313" key="1">
    <source>
        <dbReference type="EMBL" id="GCE06137.1"/>
    </source>
</evidence>
<evidence type="ECO:0000313" key="2">
    <source>
        <dbReference type="Proteomes" id="UP000287224"/>
    </source>
</evidence>
<dbReference type="Proteomes" id="UP000287224">
    <property type="component" value="Unassembled WGS sequence"/>
</dbReference>
<accession>A0A401ZGZ4</accession>
<name>A0A401ZGZ4_9CHLR</name>
<gene>
    <name evidence="1" type="ORF">KDAU_34660</name>
</gene>
<proteinExistence type="predicted"/>
<dbReference type="AlphaFoldDB" id="A0A401ZGZ4"/>
<keyword evidence="2" id="KW-1185">Reference proteome</keyword>
<sequence>MKKGALRTHCLPYLSSFTVYSTRYVTYCDLAVDAFGRGYSHYERLYQEGAGTLNRLNELFEGFPHIDDDAKVFLNEYAAKELGI</sequence>
<reference evidence="2" key="1">
    <citation type="submission" date="2018-12" db="EMBL/GenBank/DDBJ databases">
        <title>Tengunoibacter tsumagoiensis gen. nov., sp. nov., Dictyobacter kobayashii sp. nov., D. alpinus sp. nov., and D. joshuensis sp. nov. and description of Dictyobacteraceae fam. nov. within the order Ktedonobacterales isolated from Tengu-no-mugimeshi.</title>
        <authorList>
            <person name="Wang C.M."/>
            <person name="Zheng Y."/>
            <person name="Sakai Y."/>
            <person name="Toyoda A."/>
            <person name="Minakuchi Y."/>
            <person name="Abe K."/>
            <person name="Yokota A."/>
            <person name="Yabe S."/>
        </authorList>
    </citation>
    <scope>NUCLEOTIDE SEQUENCE [LARGE SCALE GENOMIC DNA]</scope>
    <source>
        <strain evidence="2">S-27</strain>
    </source>
</reference>
<organism evidence="1 2">
    <name type="scientific">Dictyobacter aurantiacus</name>
    <dbReference type="NCBI Taxonomy" id="1936993"/>
    <lineage>
        <taxon>Bacteria</taxon>
        <taxon>Bacillati</taxon>
        <taxon>Chloroflexota</taxon>
        <taxon>Ktedonobacteria</taxon>
        <taxon>Ktedonobacterales</taxon>
        <taxon>Dictyobacteraceae</taxon>
        <taxon>Dictyobacter</taxon>
    </lineage>
</organism>
<dbReference type="EMBL" id="BIFQ01000001">
    <property type="protein sequence ID" value="GCE06137.1"/>
    <property type="molecule type" value="Genomic_DNA"/>
</dbReference>
<protein>
    <submittedName>
        <fullName evidence="1">Uncharacterized protein</fullName>
    </submittedName>
</protein>